<keyword evidence="3" id="KW-0472">Membrane</keyword>
<dbReference type="CDD" id="cd16119">
    <property type="entry name" value="UBX_UBXN6"/>
    <property type="match status" value="1"/>
</dbReference>
<sequence length="475" mass="53802">MKKFFEDMKKDLKFKSAGPGKKLTEDASSKPQVVQSSGPAKPCYAAPTEGAQKAGAAALARIEGQPRPRVQNSQDVIRLQVKRELEAEAAAVAEKEKTTAVEARNTLNQLTFLYCCSQRNYLCNDCHRLSFIASICNLLQGSNVKDLAFLSVTGVYFTCPLTGATLTKSERDVHIKEAIFMRFEEDAVEASIMMVHTFNKDREKVKAAVDIISKYIENICKNPTEEKYRKIKLSNKVFQEKVKTVEGSREFLEAMGFQSIMLDVEGHEESEEFLVLMEHNPESLEVMKESRDRLQRGEPVRAQLDRQPQAFRPSPNAMHFELPSEFYNLTAEELKREQKQKNEVVDKNAMLRTKAMREREEQRERRKYNYTLLRVRLPDGNILQGTFLAWDKVSVLFQFVRDSLVDGWQPFELVAPGGHKLQEDQEVALNECSLVPAVLLMFSWDAAVQADIAAGGGKSPALLKPELLENIQTLS</sequence>
<evidence type="ECO:0000256" key="6">
    <source>
        <dbReference type="ARBA" id="ARBA00070523"/>
    </source>
</evidence>
<dbReference type="InParanoid" id="A0A673WHQ6"/>
<gene>
    <name evidence="10" type="primary">UBXN6</name>
    <name evidence="10" type="synonym">LOC115192588</name>
</gene>
<dbReference type="GO" id="GO:0005737">
    <property type="term" value="C:cytoplasm"/>
    <property type="evidence" value="ECO:0007669"/>
    <property type="project" value="TreeGrafter"/>
</dbReference>
<evidence type="ECO:0000256" key="1">
    <source>
        <dbReference type="ARBA" id="ARBA00004170"/>
    </source>
</evidence>
<dbReference type="GO" id="GO:0006950">
    <property type="term" value="P:response to stress"/>
    <property type="evidence" value="ECO:0007669"/>
    <property type="project" value="UniProtKB-ARBA"/>
</dbReference>
<evidence type="ECO:0000256" key="8">
    <source>
        <dbReference type="SAM" id="MobiDB-lite"/>
    </source>
</evidence>
<comment type="function">
    <text evidence="4">May negatively regulate the ATPase activity of VCP, an ATP-driven segregase that associates with different cofactors to control a wide variety of cellular processes. As a cofactor of VCP, it may play a role in the transport of CAV1 to lysosomes for degradation. It may also play a role in endoplasmic reticulum-associated degradation (ERAD) of misfolded proteins. Together with VCP and other cofactors, it may play a role in macroautophagy, regulating for instance the clearance of damaged lysosomes.</text>
</comment>
<protein>
    <recommendedName>
        <fullName evidence="6">UBX domain-containing protein 6</fullName>
    </recommendedName>
    <alternativeName>
        <fullName evidence="7">UBX domain-containing protein 1</fullName>
    </alternativeName>
</protein>
<dbReference type="InterPro" id="IPR029071">
    <property type="entry name" value="Ubiquitin-like_domsf"/>
</dbReference>
<dbReference type="Pfam" id="PF00789">
    <property type="entry name" value="UBX"/>
    <property type="match status" value="1"/>
</dbReference>
<dbReference type="Pfam" id="PF09409">
    <property type="entry name" value="PUB"/>
    <property type="match status" value="1"/>
</dbReference>
<feature type="domain" description="UBX" evidence="9">
    <location>
        <begin position="366"/>
        <end position="442"/>
    </location>
</feature>
<dbReference type="FunFam" id="3.10.20.90:FF:000185">
    <property type="entry name" value="UBX domain-containing protein 6"/>
    <property type="match status" value="1"/>
</dbReference>
<dbReference type="Gene3D" id="3.10.20.90">
    <property type="entry name" value="Phosphatidylinositol 3-kinase Catalytic Subunit, Chain A, domain 1"/>
    <property type="match status" value="1"/>
</dbReference>
<dbReference type="Proteomes" id="UP000472277">
    <property type="component" value="Chromosome 4"/>
</dbReference>
<dbReference type="SMART" id="SM00166">
    <property type="entry name" value="UBX"/>
    <property type="match status" value="1"/>
</dbReference>
<evidence type="ECO:0000256" key="3">
    <source>
        <dbReference type="ARBA" id="ARBA00023136"/>
    </source>
</evidence>
<dbReference type="PANTHER" id="PTHR23153:SF38">
    <property type="entry name" value="UBX DOMAIN-CONTAINING PROTEIN 6"/>
    <property type="match status" value="1"/>
</dbReference>
<dbReference type="InterPro" id="IPR042774">
    <property type="entry name" value="UBXN6_PUB"/>
</dbReference>
<dbReference type="SUPFAM" id="SSF54236">
    <property type="entry name" value="Ubiquitin-like"/>
    <property type="match status" value="1"/>
</dbReference>
<dbReference type="PANTHER" id="PTHR23153">
    <property type="entry name" value="UBX-RELATED"/>
    <property type="match status" value="1"/>
</dbReference>
<dbReference type="Ensembl" id="ENSSTUT00000008874.1">
    <property type="protein sequence ID" value="ENSSTUP00000008302.1"/>
    <property type="gene ID" value="ENSSTUG00000004086.1"/>
</dbReference>
<dbReference type="GO" id="GO:0016020">
    <property type="term" value="C:membrane"/>
    <property type="evidence" value="ECO:0007669"/>
    <property type="project" value="UniProtKB-SubCell"/>
</dbReference>
<feature type="region of interest" description="Disordered" evidence="8">
    <location>
        <begin position="15"/>
        <end position="48"/>
    </location>
</feature>
<evidence type="ECO:0000313" key="10">
    <source>
        <dbReference type="Ensembl" id="ENSSTUP00000008302.1"/>
    </source>
</evidence>
<reference evidence="10" key="2">
    <citation type="submission" date="2025-09" db="UniProtKB">
        <authorList>
            <consortium name="Ensembl"/>
        </authorList>
    </citation>
    <scope>IDENTIFICATION</scope>
</reference>
<dbReference type="AlphaFoldDB" id="A0A673WHQ6"/>
<proteinExistence type="predicted"/>
<dbReference type="GeneTree" id="ENSGT00940000157273"/>
<feature type="compositionally biased region" description="Polar residues" evidence="8">
    <location>
        <begin position="29"/>
        <end position="38"/>
    </location>
</feature>
<name>A0A673WHQ6_SALTR</name>
<keyword evidence="11" id="KW-1185">Reference proteome</keyword>
<evidence type="ECO:0000256" key="4">
    <source>
        <dbReference type="ARBA" id="ARBA00059509"/>
    </source>
</evidence>
<dbReference type="InterPro" id="IPR001012">
    <property type="entry name" value="UBX_dom"/>
</dbReference>
<dbReference type="SMART" id="SM00580">
    <property type="entry name" value="PUG"/>
    <property type="match status" value="1"/>
</dbReference>
<evidence type="ECO:0000256" key="7">
    <source>
        <dbReference type="ARBA" id="ARBA00075815"/>
    </source>
</evidence>
<evidence type="ECO:0000256" key="5">
    <source>
        <dbReference type="ARBA" id="ARBA00065525"/>
    </source>
</evidence>
<dbReference type="CDD" id="cd10460">
    <property type="entry name" value="PUB_UBXD1"/>
    <property type="match status" value="1"/>
</dbReference>
<evidence type="ECO:0000313" key="11">
    <source>
        <dbReference type="Proteomes" id="UP000472277"/>
    </source>
</evidence>
<dbReference type="OMA" id="LEYSLWA"/>
<dbReference type="PROSITE" id="PS50033">
    <property type="entry name" value="UBX"/>
    <property type="match status" value="1"/>
</dbReference>
<reference evidence="10" key="1">
    <citation type="submission" date="2025-08" db="UniProtKB">
        <authorList>
            <consortium name="Ensembl"/>
        </authorList>
    </citation>
    <scope>IDENTIFICATION</scope>
</reference>
<accession>A0A673WHQ6</accession>
<comment type="subcellular location">
    <subcellularLocation>
        <location evidence="1">Membrane</location>
        <topology evidence="1">Peripheral membrane protein</topology>
    </subcellularLocation>
</comment>
<keyword evidence="2" id="KW-0833">Ubl conjugation pathway</keyword>
<dbReference type="SUPFAM" id="SSF143503">
    <property type="entry name" value="PUG domain-like"/>
    <property type="match status" value="1"/>
</dbReference>
<dbReference type="FunCoup" id="A0A673WHQ6">
    <property type="interactions" value="2019"/>
</dbReference>
<dbReference type="Gene3D" id="1.20.58.2190">
    <property type="match status" value="1"/>
</dbReference>
<evidence type="ECO:0000256" key="2">
    <source>
        <dbReference type="ARBA" id="ARBA00022786"/>
    </source>
</evidence>
<organism evidence="10 11">
    <name type="scientific">Salmo trutta</name>
    <name type="common">Brown trout</name>
    <dbReference type="NCBI Taxonomy" id="8032"/>
    <lineage>
        <taxon>Eukaryota</taxon>
        <taxon>Metazoa</taxon>
        <taxon>Chordata</taxon>
        <taxon>Craniata</taxon>
        <taxon>Vertebrata</taxon>
        <taxon>Euteleostomi</taxon>
        <taxon>Actinopterygii</taxon>
        <taxon>Neopterygii</taxon>
        <taxon>Teleostei</taxon>
        <taxon>Protacanthopterygii</taxon>
        <taxon>Salmoniformes</taxon>
        <taxon>Salmonidae</taxon>
        <taxon>Salmoninae</taxon>
        <taxon>Salmo</taxon>
    </lineage>
</organism>
<dbReference type="InterPro" id="IPR018997">
    <property type="entry name" value="PUB_domain"/>
</dbReference>
<dbReference type="InterPro" id="IPR036339">
    <property type="entry name" value="PUB-like_dom_sf"/>
</dbReference>
<evidence type="ECO:0000259" key="9">
    <source>
        <dbReference type="PROSITE" id="PS50033"/>
    </source>
</evidence>
<comment type="subunit">
    <text evidence="5">Interacts with VCP through the PUB domain (via C-terminus) and VIM motif (via N-terminus); the interaction is direct. Forms a ternary complex with CAV1 and VCP. Interacts with SYVN1. Interacts with HERPUD1. Interacts with VCPKMT. May interact with DERL1. Interacts with PLAA, VCP and YOD1; may form a complex involved in macroautophagy. Interacts with LMAN1.</text>
</comment>